<name>A0A1V3WCD6_MYCKA</name>
<accession>A0A1V3WCD6</accession>
<gene>
    <name evidence="2" type="ORF">BZL30_9089</name>
</gene>
<feature type="domain" description="PE" evidence="1">
    <location>
        <begin position="32"/>
        <end position="122"/>
    </location>
</feature>
<dbReference type="Gene3D" id="1.10.287.850">
    <property type="entry name" value="HP0062-like domain"/>
    <property type="match status" value="1"/>
</dbReference>
<comment type="caution">
    <text evidence="2">The sequence shown here is derived from an EMBL/GenBank/DDBJ whole genome shotgun (WGS) entry which is preliminary data.</text>
</comment>
<sequence>MGGAARAIGFASSALSQRNTLGLKEIDRMTSMIAQPQLMADAAANIEGIRSAIAAANAAAAGPTTGLAAAAADEVSAAAATLFGAYAQEYQAVIKQAAVFHDTFAQALATAATAYTEAEAANAAMVSGRFER</sequence>
<dbReference type="SUPFAM" id="SSF140459">
    <property type="entry name" value="PE/PPE dimer-like"/>
    <property type="match status" value="1"/>
</dbReference>
<dbReference type="EMBL" id="MVBM01000012">
    <property type="protein sequence ID" value="OOK64532.1"/>
    <property type="molecule type" value="Genomic_DNA"/>
</dbReference>
<dbReference type="Pfam" id="PF00934">
    <property type="entry name" value="PE"/>
    <property type="match status" value="1"/>
</dbReference>
<reference evidence="2 3" key="1">
    <citation type="submission" date="2017-02" db="EMBL/GenBank/DDBJ databases">
        <title>Complete genome sequences of Mycobacterium kansasii strains isolated from rhesus macaques.</title>
        <authorList>
            <person name="Panda A."/>
            <person name="Nagaraj S."/>
            <person name="Zhao X."/>
            <person name="Tettelin H."/>
            <person name="Detolla L.J."/>
        </authorList>
    </citation>
    <scope>NUCLEOTIDE SEQUENCE [LARGE SCALE GENOMIC DNA]</scope>
    <source>
        <strain evidence="2 3">11-3813</strain>
    </source>
</reference>
<evidence type="ECO:0000313" key="2">
    <source>
        <dbReference type="EMBL" id="OOK64532.1"/>
    </source>
</evidence>
<evidence type="ECO:0000259" key="1">
    <source>
        <dbReference type="Pfam" id="PF00934"/>
    </source>
</evidence>
<dbReference type="InterPro" id="IPR000084">
    <property type="entry name" value="PE-PGRS_N"/>
</dbReference>
<dbReference type="InterPro" id="IPR038332">
    <property type="entry name" value="PPE_sf"/>
</dbReference>
<evidence type="ECO:0000313" key="3">
    <source>
        <dbReference type="Proteomes" id="UP000189229"/>
    </source>
</evidence>
<dbReference type="Proteomes" id="UP000189229">
    <property type="component" value="Unassembled WGS sequence"/>
</dbReference>
<dbReference type="AlphaFoldDB" id="A0A1V3WCD6"/>
<proteinExistence type="predicted"/>
<organism evidence="2 3">
    <name type="scientific">Mycobacterium kansasii</name>
    <dbReference type="NCBI Taxonomy" id="1768"/>
    <lineage>
        <taxon>Bacteria</taxon>
        <taxon>Bacillati</taxon>
        <taxon>Actinomycetota</taxon>
        <taxon>Actinomycetes</taxon>
        <taxon>Mycobacteriales</taxon>
        <taxon>Mycobacteriaceae</taxon>
        <taxon>Mycobacterium</taxon>
    </lineage>
</organism>
<protein>
    <submittedName>
        <fullName evidence="2">PE family protein</fullName>
    </submittedName>
</protein>